<keyword evidence="1" id="KW-1133">Transmembrane helix</keyword>
<evidence type="ECO:0008006" key="4">
    <source>
        <dbReference type="Google" id="ProtNLM"/>
    </source>
</evidence>
<dbReference type="KEGG" id="nno:NONO_c26420"/>
<feature type="transmembrane region" description="Helical" evidence="1">
    <location>
        <begin position="76"/>
        <end position="95"/>
    </location>
</feature>
<dbReference type="PATRIC" id="fig|1415166.3.peg.2706"/>
<feature type="transmembrane region" description="Helical" evidence="1">
    <location>
        <begin position="115"/>
        <end position="135"/>
    </location>
</feature>
<evidence type="ECO:0000313" key="2">
    <source>
        <dbReference type="EMBL" id="AHH17434.1"/>
    </source>
</evidence>
<keyword evidence="1" id="KW-0472">Membrane</keyword>
<feature type="transmembrane region" description="Helical" evidence="1">
    <location>
        <begin position="50"/>
        <end position="69"/>
    </location>
</feature>
<dbReference type="RefSeq" id="WP_025348907.1">
    <property type="nucleotide sequence ID" value="NZ_CP006850.1"/>
</dbReference>
<dbReference type="AlphaFoldDB" id="W5TE65"/>
<keyword evidence="3" id="KW-1185">Reference proteome</keyword>
<dbReference type="EMBL" id="CP006850">
    <property type="protein sequence ID" value="AHH17434.1"/>
    <property type="molecule type" value="Genomic_DNA"/>
</dbReference>
<accession>W5TE65</accession>
<sequence length="152" mass="15690">MTAVDSQIAGAAERSSSTRSRPVGVRAAVLAVLGVVVLVCLAGRSQGAPPQLPIALTLVPVAAVLAVMTARTPRRITFYGCAGTAIAAAVTAAYAQLVTGRHGRNYQIPLDPLLAWAPIATVVSTIAIAFAIYVADCRHTLDSHDQAVPPPR</sequence>
<keyword evidence="1" id="KW-0812">Transmembrane</keyword>
<evidence type="ECO:0000313" key="3">
    <source>
        <dbReference type="Proteomes" id="UP000019150"/>
    </source>
</evidence>
<dbReference type="HOGENOM" id="CLU_1720445_0_0_11"/>
<feature type="transmembrane region" description="Helical" evidence="1">
    <location>
        <begin position="23"/>
        <end position="44"/>
    </location>
</feature>
<evidence type="ECO:0000256" key="1">
    <source>
        <dbReference type="SAM" id="Phobius"/>
    </source>
</evidence>
<proteinExistence type="predicted"/>
<protein>
    <recommendedName>
        <fullName evidence="4">Transmembrane protein</fullName>
    </recommendedName>
</protein>
<gene>
    <name evidence="2" type="ORF">NONO_c26420</name>
</gene>
<name>W5TE65_9NOCA</name>
<organism evidence="2 3">
    <name type="scientific">Nocardia nova SH22a</name>
    <dbReference type="NCBI Taxonomy" id="1415166"/>
    <lineage>
        <taxon>Bacteria</taxon>
        <taxon>Bacillati</taxon>
        <taxon>Actinomycetota</taxon>
        <taxon>Actinomycetes</taxon>
        <taxon>Mycobacteriales</taxon>
        <taxon>Nocardiaceae</taxon>
        <taxon>Nocardia</taxon>
    </lineage>
</organism>
<dbReference type="Proteomes" id="UP000019150">
    <property type="component" value="Chromosome"/>
</dbReference>
<reference evidence="2 3" key="1">
    <citation type="journal article" date="2014" name="Appl. Environ. Microbiol.">
        <title>Insights into the Microbial Degradation of Rubber and Gutta-Percha by Analysis of the Complete Genome of Nocardia nova SH22a.</title>
        <authorList>
            <person name="Luo Q."/>
            <person name="Hiessl S."/>
            <person name="Poehlein A."/>
            <person name="Daniel R."/>
            <person name="Steinbuchel A."/>
        </authorList>
    </citation>
    <scope>NUCLEOTIDE SEQUENCE [LARGE SCALE GENOMIC DNA]</scope>
    <source>
        <strain evidence="2">SH22a</strain>
    </source>
</reference>